<comment type="subcellular location">
    <subcellularLocation>
        <location evidence="1">Cell membrane</location>
        <topology evidence="1">Multi-pass membrane protein</topology>
    </subcellularLocation>
</comment>
<evidence type="ECO:0000313" key="9">
    <source>
        <dbReference type="Proteomes" id="UP001428817"/>
    </source>
</evidence>
<keyword evidence="2" id="KW-1003">Cell membrane</keyword>
<reference evidence="9" key="1">
    <citation type="journal article" date="2019" name="Int. J. Syst. Evol. Microbiol.">
        <title>The Global Catalogue of Microorganisms (GCM) 10K type strain sequencing project: providing services to taxonomists for standard genome sequencing and annotation.</title>
        <authorList>
            <consortium name="The Broad Institute Genomics Platform"/>
            <consortium name="The Broad Institute Genome Sequencing Center for Infectious Disease"/>
            <person name="Wu L."/>
            <person name="Ma J."/>
        </authorList>
    </citation>
    <scope>NUCLEOTIDE SEQUENCE [LARGE SCALE GENOMIC DNA]</scope>
    <source>
        <strain evidence="9">JCM 18303</strain>
    </source>
</reference>
<feature type="transmembrane region" description="Helical" evidence="7">
    <location>
        <begin position="338"/>
        <end position="358"/>
    </location>
</feature>
<keyword evidence="9" id="KW-1185">Reference proteome</keyword>
<evidence type="ECO:0000256" key="2">
    <source>
        <dbReference type="ARBA" id="ARBA00022475"/>
    </source>
</evidence>
<feature type="transmembrane region" description="Helical" evidence="7">
    <location>
        <begin position="364"/>
        <end position="382"/>
    </location>
</feature>
<sequence length="401" mass="41632">MRLADVTDLNALGTPGLPLREFLLVGLTAAVVTFLLTGLVRLLALRFGAVAWPRGRDVHVTPTPRWGGLAMFGGVLGGVAVAAQLPALRLAFDYSSEVRGALLAAALMVLVGALDDRYELDALTKAAGQTTAAGVMALQGVQWSVLWLPWGGGENSAGSPLVFSQGQAVVITAVLTVALVNAMNFVDGLDGLAAGVGMIAAGATCLFAFGLLYKAGNDPNYYTPALITAMLAGACFGFLPHNFNPARIFMGDSGSMLIGVMMAAATITASGRINSAKTGDLIGLTAPLTVVAAVVFVPLLDLLMAVVRRTRAGLSPFSPDKMHLHHRLLEIGHSQRRAVLLIYLWSAVLAFGGVALAVSENTTLVLWGIGFGVLLAVLATAIPRLRPAPRRPPAHAPASTS</sequence>
<organism evidence="8 9">
    <name type="scientific">Pseudonocardia eucalypti</name>
    <dbReference type="NCBI Taxonomy" id="648755"/>
    <lineage>
        <taxon>Bacteria</taxon>
        <taxon>Bacillati</taxon>
        <taxon>Actinomycetota</taxon>
        <taxon>Actinomycetes</taxon>
        <taxon>Pseudonocardiales</taxon>
        <taxon>Pseudonocardiaceae</taxon>
        <taxon>Pseudonocardia</taxon>
    </lineage>
</organism>
<name>A0ABP9Q686_9PSEU</name>
<dbReference type="PANTHER" id="PTHR22926:SF3">
    <property type="entry name" value="UNDECAPRENYL-PHOSPHATE ALPHA-N-ACETYLGLUCOSAMINYL 1-PHOSPHATE TRANSFERASE"/>
    <property type="match status" value="1"/>
</dbReference>
<evidence type="ECO:0000256" key="7">
    <source>
        <dbReference type="SAM" id="Phobius"/>
    </source>
</evidence>
<accession>A0ABP9Q686</accession>
<evidence type="ECO:0000256" key="6">
    <source>
        <dbReference type="ARBA" id="ARBA00023136"/>
    </source>
</evidence>
<protein>
    <submittedName>
        <fullName evidence="8">MraY family glycosyltransferase</fullName>
    </submittedName>
</protein>
<feature type="transmembrane region" description="Helical" evidence="7">
    <location>
        <begin position="192"/>
        <end position="215"/>
    </location>
</feature>
<dbReference type="PANTHER" id="PTHR22926">
    <property type="entry name" value="PHOSPHO-N-ACETYLMURAMOYL-PENTAPEPTIDE-TRANSFERASE"/>
    <property type="match status" value="1"/>
</dbReference>
<feature type="transmembrane region" description="Helical" evidence="7">
    <location>
        <begin position="98"/>
        <end position="114"/>
    </location>
</feature>
<dbReference type="CDD" id="cd06853">
    <property type="entry name" value="GT_WecA_like"/>
    <property type="match status" value="1"/>
</dbReference>
<keyword evidence="3" id="KW-0808">Transferase</keyword>
<feature type="transmembrane region" description="Helical" evidence="7">
    <location>
        <begin position="22"/>
        <end position="45"/>
    </location>
</feature>
<feature type="transmembrane region" description="Helical" evidence="7">
    <location>
        <begin position="248"/>
        <end position="269"/>
    </location>
</feature>
<dbReference type="Proteomes" id="UP001428817">
    <property type="component" value="Unassembled WGS sequence"/>
</dbReference>
<dbReference type="RefSeq" id="WP_185059308.1">
    <property type="nucleotide sequence ID" value="NZ_BAABJP010000015.1"/>
</dbReference>
<dbReference type="InterPro" id="IPR000715">
    <property type="entry name" value="Glycosyl_transferase_4"/>
</dbReference>
<comment type="caution">
    <text evidence="8">The sequence shown here is derived from an EMBL/GenBank/DDBJ whole genome shotgun (WGS) entry which is preliminary data.</text>
</comment>
<evidence type="ECO:0000256" key="3">
    <source>
        <dbReference type="ARBA" id="ARBA00022679"/>
    </source>
</evidence>
<feature type="transmembrane region" description="Helical" evidence="7">
    <location>
        <begin position="281"/>
        <end position="307"/>
    </location>
</feature>
<evidence type="ECO:0000256" key="5">
    <source>
        <dbReference type="ARBA" id="ARBA00022989"/>
    </source>
</evidence>
<feature type="transmembrane region" description="Helical" evidence="7">
    <location>
        <begin position="66"/>
        <end position="86"/>
    </location>
</feature>
<dbReference type="EMBL" id="BAABJP010000015">
    <property type="protein sequence ID" value="GAA5157524.1"/>
    <property type="molecule type" value="Genomic_DNA"/>
</dbReference>
<feature type="transmembrane region" description="Helical" evidence="7">
    <location>
        <begin position="162"/>
        <end position="180"/>
    </location>
</feature>
<gene>
    <name evidence="8" type="ORF">GCM10023321_35890</name>
</gene>
<keyword evidence="4 7" id="KW-0812">Transmembrane</keyword>
<feature type="transmembrane region" description="Helical" evidence="7">
    <location>
        <begin position="221"/>
        <end position="239"/>
    </location>
</feature>
<evidence type="ECO:0000313" key="8">
    <source>
        <dbReference type="EMBL" id="GAA5157524.1"/>
    </source>
</evidence>
<keyword evidence="6 7" id="KW-0472">Membrane</keyword>
<keyword evidence="5 7" id="KW-1133">Transmembrane helix</keyword>
<feature type="transmembrane region" description="Helical" evidence="7">
    <location>
        <begin position="126"/>
        <end position="150"/>
    </location>
</feature>
<evidence type="ECO:0000256" key="4">
    <source>
        <dbReference type="ARBA" id="ARBA00022692"/>
    </source>
</evidence>
<proteinExistence type="predicted"/>
<evidence type="ECO:0000256" key="1">
    <source>
        <dbReference type="ARBA" id="ARBA00004651"/>
    </source>
</evidence>
<dbReference type="Pfam" id="PF00953">
    <property type="entry name" value="Glycos_transf_4"/>
    <property type="match status" value="1"/>
</dbReference>